<dbReference type="EMBL" id="JAVRFD010000028">
    <property type="protein sequence ID" value="MDT0548680.1"/>
    <property type="molecule type" value="Genomic_DNA"/>
</dbReference>
<evidence type="ECO:0000313" key="1">
    <source>
        <dbReference type="EMBL" id="MDT0548680.1"/>
    </source>
</evidence>
<comment type="caution">
    <text evidence="1">The sequence shown here is derived from an EMBL/GenBank/DDBJ whole genome shotgun (WGS) entry which is preliminary data.</text>
</comment>
<accession>A0ABU2XUG2</accession>
<evidence type="ECO:0000313" key="2">
    <source>
        <dbReference type="Proteomes" id="UP001180754"/>
    </source>
</evidence>
<name>A0ABU2XUG2_9ACTN</name>
<dbReference type="Proteomes" id="UP001180754">
    <property type="component" value="Unassembled WGS sequence"/>
</dbReference>
<organism evidence="1 2">
    <name type="scientific">Streptomyces lonegramiae</name>
    <dbReference type="NCBI Taxonomy" id="3075524"/>
    <lineage>
        <taxon>Bacteria</taxon>
        <taxon>Bacillati</taxon>
        <taxon>Actinomycetota</taxon>
        <taxon>Actinomycetes</taxon>
        <taxon>Kitasatosporales</taxon>
        <taxon>Streptomycetaceae</taxon>
        <taxon>Streptomyces</taxon>
    </lineage>
</organism>
<reference evidence="1" key="1">
    <citation type="submission" date="2024-05" db="EMBL/GenBank/DDBJ databases">
        <title>30 novel species of actinomycetes from the DSMZ collection.</title>
        <authorList>
            <person name="Nouioui I."/>
        </authorList>
    </citation>
    <scope>NUCLEOTIDE SEQUENCE</scope>
    <source>
        <strain evidence="1">DSM 41529</strain>
    </source>
</reference>
<gene>
    <name evidence="1" type="ORF">RND15_39275</name>
</gene>
<proteinExistence type="predicted"/>
<sequence>MIRLSALVECGTRALIDAALGPWTQAEESQCTALCRALRPGMLLLADRGSKGFALARSAAATCAQLLRRMSADLPACRTLSPDS</sequence>
<dbReference type="RefSeq" id="WP_311729246.1">
    <property type="nucleotide sequence ID" value="NZ_JAVRFD010000028.1"/>
</dbReference>
<protein>
    <submittedName>
        <fullName evidence="1">Uncharacterized protein</fullName>
    </submittedName>
</protein>
<keyword evidence="2" id="KW-1185">Reference proteome</keyword>